<name>X1F267_9ZZZZ</name>
<organism evidence="1">
    <name type="scientific">marine sediment metagenome</name>
    <dbReference type="NCBI Taxonomy" id="412755"/>
    <lineage>
        <taxon>unclassified sequences</taxon>
        <taxon>metagenomes</taxon>
        <taxon>ecological metagenomes</taxon>
    </lineage>
</organism>
<reference evidence="1" key="1">
    <citation type="journal article" date="2014" name="Front. Microbiol.">
        <title>High frequency of phylogenetically diverse reductive dehalogenase-homologous genes in deep subseafloor sedimentary metagenomes.</title>
        <authorList>
            <person name="Kawai M."/>
            <person name="Futagami T."/>
            <person name="Toyoda A."/>
            <person name="Takaki Y."/>
            <person name="Nishi S."/>
            <person name="Hori S."/>
            <person name="Arai W."/>
            <person name="Tsubouchi T."/>
            <person name="Morono Y."/>
            <person name="Uchiyama I."/>
            <person name="Ito T."/>
            <person name="Fujiyama A."/>
            <person name="Inagaki F."/>
            <person name="Takami H."/>
        </authorList>
    </citation>
    <scope>NUCLEOTIDE SEQUENCE</scope>
    <source>
        <strain evidence="1">Expedition CK06-06</strain>
    </source>
</reference>
<feature type="non-terminal residue" evidence="1">
    <location>
        <position position="1"/>
    </location>
</feature>
<dbReference type="AlphaFoldDB" id="X1F267"/>
<comment type="caution">
    <text evidence="1">The sequence shown here is derived from an EMBL/GenBank/DDBJ whole genome shotgun (WGS) entry which is preliminary data.</text>
</comment>
<proteinExistence type="predicted"/>
<dbReference type="EMBL" id="BARU01008321">
    <property type="protein sequence ID" value="GAH39731.1"/>
    <property type="molecule type" value="Genomic_DNA"/>
</dbReference>
<protein>
    <recommendedName>
        <fullName evidence="2">ABC transporter substrate-binding protein PnrA-like domain-containing protein</fullName>
    </recommendedName>
</protein>
<evidence type="ECO:0000313" key="1">
    <source>
        <dbReference type="EMBL" id="GAH39731.1"/>
    </source>
</evidence>
<evidence type="ECO:0008006" key="2">
    <source>
        <dbReference type="Google" id="ProtNLM"/>
    </source>
</evidence>
<accession>X1F267</accession>
<sequence length="59" mass="6352">GGIEMFGLDRTATIGDVTYSGVGYAVDKYNVDLVSAEMITKVEEAKENIVKGRISIPTE</sequence>
<gene>
    <name evidence="1" type="ORF">S03H2_16305</name>
</gene>